<dbReference type="Proteomes" id="UP000256970">
    <property type="component" value="Unassembled WGS sequence"/>
</dbReference>
<accession>A0A383W6V7</accession>
<keyword evidence="4" id="KW-1185">Reference proteome</keyword>
<reference evidence="3 4" key="1">
    <citation type="submission" date="2016-10" db="EMBL/GenBank/DDBJ databases">
        <authorList>
            <person name="Cai Z."/>
        </authorList>
    </citation>
    <scope>NUCLEOTIDE SEQUENCE [LARGE SCALE GENOMIC DNA]</scope>
</reference>
<feature type="coiled-coil region" evidence="1">
    <location>
        <begin position="363"/>
        <end position="390"/>
    </location>
</feature>
<feature type="compositionally biased region" description="Polar residues" evidence="2">
    <location>
        <begin position="244"/>
        <end position="256"/>
    </location>
</feature>
<organism evidence="3 4">
    <name type="scientific">Tetradesmus obliquus</name>
    <name type="common">Green alga</name>
    <name type="synonym">Acutodesmus obliquus</name>
    <dbReference type="NCBI Taxonomy" id="3088"/>
    <lineage>
        <taxon>Eukaryota</taxon>
        <taxon>Viridiplantae</taxon>
        <taxon>Chlorophyta</taxon>
        <taxon>core chlorophytes</taxon>
        <taxon>Chlorophyceae</taxon>
        <taxon>CS clade</taxon>
        <taxon>Sphaeropleales</taxon>
        <taxon>Scenedesmaceae</taxon>
        <taxon>Tetradesmus</taxon>
    </lineage>
</organism>
<dbReference type="AlphaFoldDB" id="A0A383W6V7"/>
<feature type="compositionally biased region" description="Basic residues" evidence="2">
    <location>
        <begin position="298"/>
        <end position="307"/>
    </location>
</feature>
<proteinExistence type="predicted"/>
<protein>
    <recommendedName>
        <fullName evidence="5">BZIP domain-containing protein</fullName>
    </recommendedName>
</protein>
<gene>
    <name evidence="3" type="ORF">BQ4739_LOCUS13011</name>
</gene>
<name>A0A383W6V7_TETOB</name>
<evidence type="ECO:0000256" key="1">
    <source>
        <dbReference type="SAM" id="Coils"/>
    </source>
</evidence>
<evidence type="ECO:0000313" key="4">
    <source>
        <dbReference type="Proteomes" id="UP000256970"/>
    </source>
</evidence>
<sequence length="392" mass="40387">MDLQLEEDLDDSIWQAFNAMCSAALPTPAAAHSDAREPNQQLLTATASPCSTASASVPQLQGCTALQQQHKAPAHAEETWMLPGAHFGSSYGCSSISIPGSSCNSASEPAAFTQHSSWHHQEAAAAAAAVPHDPAVLWEQQQQPGCPTTARQNAGHEFAMNVAAAAAGGSSGMPALPHVWSHSNCAFTAALHTPMPLPAAAAAAASNAAFNTQSHFAAAQLTDTAAAAAAPGIDLACPLPSGTQSLSSAMSVQPPQADSPPYKPESLRQAASAPLRPPAAAGGKRAASAGQQQGSGCKRVRQQRISKMRHEEEVAQLKAQVSLLTAANAKLTAQVADLSASQLELLERMAGLTSKWRGSVADNAALQQQNIAAREQVAALQQQLAQAMQQGC</sequence>
<keyword evidence="1" id="KW-0175">Coiled coil</keyword>
<dbReference type="EMBL" id="FNXT01001169">
    <property type="protein sequence ID" value="SZX72872.1"/>
    <property type="molecule type" value="Genomic_DNA"/>
</dbReference>
<evidence type="ECO:0000313" key="3">
    <source>
        <dbReference type="EMBL" id="SZX72872.1"/>
    </source>
</evidence>
<evidence type="ECO:0000256" key="2">
    <source>
        <dbReference type="SAM" id="MobiDB-lite"/>
    </source>
</evidence>
<evidence type="ECO:0008006" key="5">
    <source>
        <dbReference type="Google" id="ProtNLM"/>
    </source>
</evidence>
<feature type="compositionally biased region" description="Low complexity" evidence="2">
    <location>
        <begin position="268"/>
        <end position="296"/>
    </location>
</feature>
<feature type="region of interest" description="Disordered" evidence="2">
    <location>
        <begin position="244"/>
        <end position="311"/>
    </location>
</feature>